<proteinExistence type="predicted"/>
<gene>
    <name evidence="1" type="primary">btuF</name>
    <name evidence="1" type="ORF">PSAL_024560</name>
</gene>
<name>A0A418SIS3_9RHOB</name>
<sequence>MSRGTAALTVVLAALLASHAVPAAAEAPARVVSINLCTDQLAMLLAAPGQLVSVSDLSREPRSSAMAQQALDYPINHAGAEEIWLLQPDLVLAGSYTSRATVSMLRRLGREVVEVRPAYSLDDIRDRITQVGAALGRDAAAADLIADFDARLDALRVQTTRNPTAAIYYANGYTTGDRTLAGQILMAAGFENIAGDMGGGHLPLERLVMARPEALITGSPYPGASRSEEILRHPAVAALRDQSALRVVADRDWLCGTPHVLKAVAALAEFRKQVP</sequence>
<dbReference type="InterPro" id="IPR050902">
    <property type="entry name" value="ABC_Transporter_SBP"/>
</dbReference>
<dbReference type="PANTHER" id="PTHR30535:SF34">
    <property type="entry name" value="MOLYBDATE-BINDING PROTEIN MOLA"/>
    <property type="match status" value="1"/>
</dbReference>
<keyword evidence="2" id="KW-1185">Reference proteome</keyword>
<organism evidence="1 2">
    <name type="scientific">Pseudooceanicola algae</name>
    <dbReference type="NCBI Taxonomy" id="1537215"/>
    <lineage>
        <taxon>Bacteria</taxon>
        <taxon>Pseudomonadati</taxon>
        <taxon>Pseudomonadota</taxon>
        <taxon>Alphaproteobacteria</taxon>
        <taxon>Rhodobacterales</taxon>
        <taxon>Paracoccaceae</taxon>
        <taxon>Pseudooceanicola</taxon>
    </lineage>
</organism>
<dbReference type="KEGG" id="palw:PSAL_024560"/>
<evidence type="ECO:0000313" key="2">
    <source>
        <dbReference type="Proteomes" id="UP000283786"/>
    </source>
</evidence>
<dbReference type="GO" id="GO:0071281">
    <property type="term" value="P:cellular response to iron ion"/>
    <property type="evidence" value="ECO:0007669"/>
    <property type="project" value="TreeGrafter"/>
</dbReference>
<dbReference type="InterPro" id="IPR002491">
    <property type="entry name" value="ABC_transptr_periplasmic_BD"/>
</dbReference>
<dbReference type="Proteomes" id="UP000283786">
    <property type="component" value="Chromosome"/>
</dbReference>
<evidence type="ECO:0000313" key="1">
    <source>
        <dbReference type="EMBL" id="QPM91206.1"/>
    </source>
</evidence>
<dbReference type="Gene3D" id="3.40.50.1980">
    <property type="entry name" value="Nitrogenase molybdenum iron protein domain"/>
    <property type="match status" value="2"/>
</dbReference>
<accession>A0A418SIS3</accession>
<dbReference type="PANTHER" id="PTHR30535">
    <property type="entry name" value="VITAMIN B12-BINDING PROTEIN"/>
    <property type="match status" value="1"/>
</dbReference>
<dbReference type="AlphaFoldDB" id="A0A418SIS3"/>
<dbReference type="Pfam" id="PF01497">
    <property type="entry name" value="Peripla_BP_2"/>
    <property type="match status" value="1"/>
</dbReference>
<dbReference type="SUPFAM" id="SSF53807">
    <property type="entry name" value="Helical backbone' metal receptor"/>
    <property type="match status" value="1"/>
</dbReference>
<dbReference type="EMBL" id="CP060436">
    <property type="protein sequence ID" value="QPM91206.1"/>
    <property type="molecule type" value="Genomic_DNA"/>
</dbReference>
<reference evidence="1 2" key="1">
    <citation type="submission" date="2020-08" db="EMBL/GenBank/DDBJ databases">
        <title>Genome sequence of Rhodobacteraceae bacterium Lw-13e.</title>
        <authorList>
            <person name="Poehlein A."/>
            <person name="Wolter L."/>
            <person name="Daniel R."/>
            <person name="Brinkhoff T."/>
        </authorList>
    </citation>
    <scope>NUCLEOTIDE SEQUENCE [LARGE SCALE GENOMIC DNA]</scope>
    <source>
        <strain evidence="1 2">Lw-13e</strain>
    </source>
</reference>
<protein>
    <submittedName>
        <fullName evidence="1">Vitamin B12-binding protein</fullName>
    </submittedName>
</protein>
<dbReference type="PROSITE" id="PS50983">
    <property type="entry name" value="FE_B12_PBP"/>
    <property type="match status" value="1"/>
</dbReference>